<dbReference type="EMBL" id="FZPH01000026">
    <property type="protein sequence ID" value="SNT65736.1"/>
    <property type="molecule type" value="Genomic_DNA"/>
</dbReference>
<dbReference type="Proteomes" id="UP000198362">
    <property type="component" value="Unassembled WGS sequence"/>
</dbReference>
<keyword evidence="4" id="KW-1185">Reference proteome</keyword>
<dbReference type="SUPFAM" id="SSF46689">
    <property type="entry name" value="Homeodomain-like"/>
    <property type="match status" value="1"/>
</dbReference>
<accession>A0A239PF60</accession>
<organism evidence="3 4">
    <name type="scientific">Asanoa hainanensis</name>
    <dbReference type="NCBI Taxonomy" id="560556"/>
    <lineage>
        <taxon>Bacteria</taxon>
        <taxon>Bacillati</taxon>
        <taxon>Actinomycetota</taxon>
        <taxon>Actinomycetes</taxon>
        <taxon>Micromonosporales</taxon>
        <taxon>Micromonosporaceae</taxon>
        <taxon>Asanoa</taxon>
    </lineage>
</organism>
<dbReference type="InterPro" id="IPR024967">
    <property type="entry name" value="DNA-bd_IS481-type"/>
</dbReference>
<dbReference type="Pfam" id="PF13011">
    <property type="entry name" value="LZ_Tnp_IS481"/>
    <property type="match status" value="1"/>
</dbReference>
<name>A0A239PF60_9ACTN</name>
<proteinExistence type="predicted"/>
<dbReference type="InterPro" id="IPR009057">
    <property type="entry name" value="Homeodomain-like_sf"/>
</dbReference>
<feature type="region of interest" description="Disordered" evidence="1">
    <location>
        <begin position="68"/>
        <end position="89"/>
    </location>
</feature>
<reference evidence="3 4" key="1">
    <citation type="submission" date="2017-06" db="EMBL/GenBank/DDBJ databases">
        <authorList>
            <person name="Kim H.J."/>
            <person name="Triplett B.A."/>
        </authorList>
    </citation>
    <scope>NUCLEOTIDE SEQUENCE [LARGE SCALE GENOMIC DNA]</scope>
    <source>
        <strain evidence="3 4">CGMCC 4.5593</strain>
    </source>
</reference>
<protein>
    <submittedName>
        <fullName evidence="3">Leucine-zipper of insertion element IS481</fullName>
    </submittedName>
</protein>
<evidence type="ECO:0000313" key="3">
    <source>
        <dbReference type="EMBL" id="SNT65736.1"/>
    </source>
</evidence>
<feature type="domain" description="DNA-binding" evidence="2">
    <location>
        <begin position="18"/>
        <end position="84"/>
    </location>
</feature>
<sequence length="89" mass="10077">MEWSLRQFPPTLEVLVVHANAPLTERGRLRLAQCVVDDGWALRRAAERFQVTVTTAKRWADRYRELGPAGMADRSSRPHHSPARTSAPT</sequence>
<evidence type="ECO:0000313" key="4">
    <source>
        <dbReference type="Proteomes" id="UP000198362"/>
    </source>
</evidence>
<evidence type="ECO:0000256" key="1">
    <source>
        <dbReference type="SAM" id="MobiDB-lite"/>
    </source>
</evidence>
<dbReference type="AlphaFoldDB" id="A0A239PF60"/>
<gene>
    <name evidence="3" type="ORF">SAMN05421812_1265</name>
</gene>
<evidence type="ECO:0000259" key="2">
    <source>
        <dbReference type="Pfam" id="PF13011"/>
    </source>
</evidence>